<dbReference type="InterPro" id="IPR020904">
    <property type="entry name" value="Sc_DH/Rdtase_CS"/>
</dbReference>
<reference evidence="15" key="1">
    <citation type="submission" date="2012-12" db="EMBL/GenBank/DDBJ databases">
        <authorList>
            <person name="Hellsten U."/>
            <person name="Grimwood J."/>
            <person name="Chapman J.A."/>
            <person name="Shapiro H."/>
            <person name="Aerts A."/>
            <person name="Otillar R.P."/>
            <person name="Terry A.Y."/>
            <person name="Boore J.L."/>
            <person name="Simakov O."/>
            <person name="Marletaz F."/>
            <person name="Cho S.-J."/>
            <person name="Edsinger-Gonzales E."/>
            <person name="Havlak P."/>
            <person name="Kuo D.-H."/>
            <person name="Larsson T."/>
            <person name="Lv J."/>
            <person name="Arendt D."/>
            <person name="Savage R."/>
            <person name="Osoegawa K."/>
            <person name="de Jong P."/>
            <person name="Lindberg D.R."/>
            <person name="Seaver E.C."/>
            <person name="Weisblat D.A."/>
            <person name="Putnam N.H."/>
            <person name="Grigoriev I.V."/>
            <person name="Rokhsar D.S."/>
        </authorList>
    </citation>
    <scope>NUCLEOTIDE SEQUENCE</scope>
    <source>
        <strain evidence="15">I ESC-2004</strain>
    </source>
</reference>
<dbReference type="FunCoup" id="R7TLH8">
    <property type="interactions" value="112"/>
</dbReference>
<evidence type="ECO:0000256" key="10">
    <source>
        <dbReference type="ARBA" id="ARBA00068717"/>
    </source>
</evidence>
<keyword evidence="3" id="KW-0812">Transmembrane</keyword>
<evidence type="ECO:0000256" key="9">
    <source>
        <dbReference type="ARBA" id="ARBA00059620"/>
    </source>
</evidence>
<dbReference type="Proteomes" id="UP000014760">
    <property type="component" value="Unassembled WGS sequence"/>
</dbReference>
<reference evidence="14" key="3">
    <citation type="submission" date="2015-06" db="UniProtKB">
        <authorList>
            <consortium name="EnsemblMetazoa"/>
        </authorList>
    </citation>
    <scope>IDENTIFICATION</scope>
</reference>
<keyword evidence="5" id="KW-1133">Transmembrane helix</keyword>
<keyword evidence="7" id="KW-0443">Lipid metabolism</keyword>
<dbReference type="OMA" id="DQIQMSL"/>
<dbReference type="OrthoDB" id="10253736at2759"/>
<dbReference type="GO" id="GO:0052650">
    <property type="term" value="F:all-trans-retinol dehydrogenase (NADP+) activity"/>
    <property type="evidence" value="ECO:0007669"/>
    <property type="project" value="UniProtKB-ARBA"/>
</dbReference>
<comment type="subcellular location">
    <subcellularLocation>
        <location evidence="1">Membrane</location>
        <topology evidence="1">Multi-pass membrane protein</topology>
    </subcellularLocation>
</comment>
<evidence type="ECO:0000256" key="4">
    <source>
        <dbReference type="ARBA" id="ARBA00022857"/>
    </source>
</evidence>
<evidence type="ECO:0000256" key="12">
    <source>
        <dbReference type="RuleBase" id="RU000363"/>
    </source>
</evidence>
<dbReference type="GO" id="GO:0005811">
    <property type="term" value="C:lipid droplet"/>
    <property type="evidence" value="ECO:0007669"/>
    <property type="project" value="TreeGrafter"/>
</dbReference>
<comment type="similarity">
    <text evidence="2 12">Belongs to the short-chain dehydrogenases/reductases (SDR) family.</text>
</comment>
<dbReference type="FunFam" id="3.40.50.720:FF:000131">
    <property type="entry name" value="Short-chain dehydrogenase/reductase 3"/>
    <property type="match status" value="1"/>
</dbReference>
<dbReference type="GO" id="GO:0016020">
    <property type="term" value="C:membrane"/>
    <property type="evidence" value="ECO:0007669"/>
    <property type="project" value="UniProtKB-SubCell"/>
</dbReference>
<dbReference type="PANTHER" id="PTHR24322:SF736">
    <property type="entry name" value="RETINOL DEHYDROGENASE 10"/>
    <property type="match status" value="1"/>
</dbReference>
<dbReference type="EnsemblMetazoa" id="CapteT103007">
    <property type="protein sequence ID" value="CapteP103007"/>
    <property type="gene ID" value="CapteG103007"/>
</dbReference>
<protein>
    <recommendedName>
        <fullName evidence="10">Short-chain dehydrogenase/reductase 3</fullName>
    </recommendedName>
    <alternativeName>
        <fullName evidence="11">Retinal short-chain dehydrogenase/reductase 1</fullName>
    </alternativeName>
</protein>
<evidence type="ECO:0000256" key="2">
    <source>
        <dbReference type="ARBA" id="ARBA00006484"/>
    </source>
</evidence>
<dbReference type="PROSITE" id="PS00061">
    <property type="entry name" value="ADH_SHORT"/>
    <property type="match status" value="1"/>
</dbReference>
<dbReference type="Pfam" id="PF00106">
    <property type="entry name" value="adh_short"/>
    <property type="match status" value="1"/>
</dbReference>
<comment type="function">
    <text evidence="9">Catalyzes the reduction of all-trans-retinal to all-trans-retinol in the presence of NADPH.</text>
</comment>
<name>R7TLH8_CAPTE</name>
<evidence type="ECO:0000256" key="8">
    <source>
        <dbReference type="ARBA" id="ARBA00023136"/>
    </source>
</evidence>
<evidence type="ECO:0000256" key="6">
    <source>
        <dbReference type="ARBA" id="ARBA00023002"/>
    </source>
</evidence>
<dbReference type="Gene3D" id="3.40.50.720">
    <property type="entry name" value="NAD(P)-binding Rossmann-like Domain"/>
    <property type="match status" value="1"/>
</dbReference>
<organism evidence="13">
    <name type="scientific">Capitella teleta</name>
    <name type="common">Polychaete worm</name>
    <dbReference type="NCBI Taxonomy" id="283909"/>
    <lineage>
        <taxon>Eukaryota</taxon>
        <taxon>Metazoa</taxon>
        <taxon>Spiralia</taxon>
        <taxon>Lophotrochozoa</taxon>
        <taxon>Annelida</taxon>
        <taxon>Polychaeta</taxon>
        <taxon>Sedentaria</taxon>
        <taxon>Scolecida</taxon>
        <taxon>Capitellidae</taxon>
        <taxon>Capitella</taxon>
    </lineage>
</organism>
<keyword evidence="8" id="KW-0472">Membrane</keyword>
<gene>
    <name evidence="13" type="ORF">CAPTEDRAFT_103007</name>
</gene>
<evidence type="ECO:0000256" key="1">
    <source>
        <dbReference type="ARBA" id="ARBA00004141"/>
    </source>
</evidence>
<dbReference type="AlphaFoldDB" id="R7TLH8"/>
<dbReference type="HOGENOM" id="CLU_010194_2_5_1"/>
<dbReference type="STRING" id="283909.R7TLH8"/>
<dbReference type="PRINTS" id="PR00080">
    <property type="entry name" value="SDRFAMILY"/>
</dbReference>
<keyword evidence="6" id="KW-0560">Oxidoreductase</keyword>
<dbReference type="EMBL" id="KB309449">
    <property type="protein sequence ID" value="ELT94342.1"/>
    <property type="molecule type" value="Genomic_DNA"/>
</dbReference>
<proteinExistence type="inferred from homology"/>
<keyword evidence="15" id="KW-1185">Reference proteome</keyword>
<dbReference type="EMBL" id="AMQN01002512">
    <property type="status" value="NOT_ANNOTATED_CDS"/>
    <property type="molecule type" value="Genomic_DNA"/>
</dbReference>
<dbReference type="PANTHER" id="PTHR24322">
    <property type="entry name" value="PKSB"/>
    <property type="match status" value="1"/>
</dbReference>
<reference evidence="13 15" key="2">
    <citation type="journal article" date="2013" name="Nature">
        <title>Insights into bilaterian evolution from three spiralian genomes.</title>
        <authorList>
            <person name="Simakov O."/>
            <person name="Marletaz F."/>
            <person name="Cho S.J."/>
            <person name="Edsinger-Gonzales E."/>
            <person name="Havlak P."/>
            <person name="Hellsten U."/>
            <person name="Kuo D.H."/>
            <person name="Larsson T."/>
            <person name="Lv J."/>
            <person name="Arendt D."/>
            <person name="Savage R."/>
            <person name="Osoegawa K."/>
            <person name="de Jong P."/>
            <person name="Grimwood J."/>
            <person name="Chapman J.A."/>
            <person name="Shapiro H."/>
            <person name="Aerts A."/>
            <person name="Otillar R.P."/>
            <person name="Terry A.Y."/>
            <person name="Boore J.L."/>
            <person name="Grigoriev I.V."/>
            <person name="Lindberg D.R."/>
            <person name="Seaver E.C."/>
            <person name="Weisblat D.A."/>
            <person name="Putnam N.H."/>
            <person name="Rokhsar D.S."/>
        </authorList>
    </citation>
    <scope>NUCLEOTIDE SEQUENCE</scope>
    <source>
        <strain evidence="13 15">I ESC-2004</strain>
    </source>
</reference>
<dbReference type="InterPro" id="IPR036291">
    <property type="entry name" value="NAD(P)-bd_dom_sf"/>
</dbReference>
<dbReference type="PRINTS" id="PR00081">
    <property type="entry name" value="GDHRDH"/>
</dbReference>
<evidence type="ECO:0000256" key="3">
    <source>
        <dbReference type="ARBA" id="ARBA00022692"/>
    </source>
</evidence>
<dbReference type="InterPro" id="IPR002347">
    <property type="entry name" value="SDR_fam"/>
</dbReference>
<evidence type="ECO:0000256" key="11">
    <source>
        <dbReference type="ARBA" id="ARBA00082544"/>
    </source>
</evidence>
<dbReference type="CDD" id="cd05339">
    <property type="entry name" value="17beta-HSDXI-like_SDR_c"/>
    <property type="match status" value="1"/>
</dbReference>
<evidence type="ECO:0000256" key="7">
    <source>
        <dbReference type="ARBA" id="ARBA00023098"/>
    </source>
</evidence>
<evidence type="ECO:0000256" key="5">
    <source>
        <dbReference type="ARBA" id="ARBA00022989"/>
    </source>
</evidence>
<accession>R7TLH8</accession>
<sequence length="301" mass="33264">MNFFVELAVTIYEVIKAIILGVLYSIIPAPQKSVDGQVVLITGAGSGIGRLMSLEFAKKGAIVVGWDISAKGNEETKKFVEDAGFQMHTFECDISKRENVYKSGEQVMRDIGNVDILINNAGMVTGKRFLDCPDDMIVKTMEVNTLAHFWTLQCFLPEMLKQNRGHVVAISSMLGVDGISGTCEYSASKSGVIRLMESIAMEMHVHAIKTTTVCPFIINTGFFKGCSVRFPSVLPVLQPEWTARRIVTGILTNQKVLFIPRIMYLMVILKALLPVDATLSLHRFFGASTAMDNFVGRKKDN</sequence>
<keyword evidence="4" id="KW-0521">NADP</keyword>
<dbReference type="SUPFAM" id="SSF51735">
    <property type="entry name" value="NAD(P)-binding Rossmann-fold domains"/>
    <property type="match status" value="1"/>
</dbReference>
<evidence type="ECO:0000313" key="13">
    <source>
        <dbReference type="EMBL" id="ELT94342.1"/>
    </source>
</evidence>
<evidence type="ECO:0000313" key="14">
    <source>
        <dbReference type="EnsemblMetazoa" id="CapteP103007"/>
    </source>
</evidence>
<evidence type="ECO:0000313" key="15">
    <source>
        <dbReference type="Proteomes" id="UP000014760"/>
    </source>
</evidence>